<feature type="region of interest" description="Disordered" evidence="3">
    <location>
        <begin position="1"/>
        <end position="28"/>
    </location>
</feature>
<accession>A0ABX2T697</accession>
<evidence type="ECO:0000256" key="2">
    <source>
        <dbReference type="ARBA" id="ARBA00022829"/>
    </source>
</evidence>
<dbReference type="InterPro" id="IPR004437">
    <property type="entry name" value="ParB/RepB/Spo0J"/>
</dbReference>
<protein>
    <submittedName>
        <fullName evidence="5">ParB/RepB/Spo0J family partition protein</fullName>
    </submittedName>
</protein>
<reference evidence="5 6" key="1">
    <citation type="submission" date="2020-05" db="EMBL/GenBank/DDBJ databases">
        <title>Azospirillum oleiclasticum sp. nov, a nitrogen-fixing and heavy crude oil-emulsifying bacterium isolated from the crude oil of Yumen Oilfield.</title>
        <authorList>
            <person name="Wu D."/>
            <person name="Cai M."/>
            <person name="Zhang X."/>
        </authorList>
    </citation>
    <scope>NUCLEOTIDE SEQUENCE [LARGE SCALE GENOMIC DNA]</scope>
    <source>
        <strain evidence="5 6">ROY-1-1-2</strain>
    </source>
</reference>
<dbReference type="Pfam" id="PF02195">
    <property type="entry name" value="ParB_N"/>
    <property type="match status" value="1"/>
</dbReference>
<dbReference type="InterPro" id="IPR003115">
    <property type="entry name" value="ParB_N"/>
</dbReference>
<evidence type="ECO:0000256" key="3">
    <source>
        <dbReference type="SAM" id="MobiDB-lite"/>
    </source>
</evidence>
<dbReference type="Gene3D" id="3.90.1530.30">
    <property type="match status" value="1"/>
</dbReference>
<dbReference type="Gene3D" id="1.10.10.2830">
    <property type="match status" value="1"/>
</dbReference>
<proteinExistence type="inferred from homology"/>
<dbReference type="InterPro" id="IPR036086">
    <property type="entry name" value="ParB/Sulfiredoxin_sf"/>
</dbReference>
<feature type="domain" description="ParB-like N-terminal" evidence="4">
    <location>
        <begin position="34"/>
        <end position="123"/>
    </location>
</feature>
<evidence type="ECO:0000313" key="6">
    <source>
        <dbReference type="Proteomes" id="UP000584642"/>
    </source>
</evidence>
<comment type="caution">
    <text evidence="5">The sequence shown here is derived from an EMBL/GenBank/DDBJ whole genome shotgun (WGS) entry which is preliminary data.</text>
</comment>
<keyword evidence="6" id="KW-1185">Reference proteome</keyword>
<comment type="similarity">
    <text evidence="1">Belongs to the ParB family.</text>
</comment>
<keyword evidence="2" id="KW-0159">Chromosome partition</keyword>
<evidence type="ECO:0000256" key="1">
    <source>
        <dbReference type="ARBA" id="ARBA00006295"/>
    </source>
</evidence>
<feature type="compositionally biased region" description="Polar residues" evidence="3">
    <location>
        <begin position="1"/>
        <end position="12"/>
    </location>
</feature>
<evidence type="ECO:0000259" key="4">
    <source>
        <dbReference type="SMART" id="SM00470"/>
    </source>
</evidence>
<dbReference type="CDD" id="cd16393">
    <property type="entry name" value="SPO0J_N"/>
    <property type="match status" value="1"/>
</dbReference>
<evidence type="ECO:0000313" key="5">
    <source>
        <dbReference type="EMBL" id="NYZ19696.1"/>
    </source>
</evidence>
<dbReference type="InterPro" id="IPR050336">
    <property type="entry name" value="Chromosome_partition/occlusion"/>
</dbReference>
<dbReference type="Proteomes" id="UP000584642">
    <property type="component" value="Unassembled WGS sequence"/>
</dbReference>
<gene>
    <name evidence="5" type="ORF">HND93_08230</name>
</gene>
<dbReference type="PANTHER" id="PTHR33375:SF1">
    <property type="entry name" value="CHROMOSOME-PARTITIONING PROTEIN PARB-RELATED"/>
    <property type="match status" value="1"/>
</dbReference>
<dbReference type="NCBIfam" id="TIGR00180">
    <property type="entry name" value="parB_part"/>
    <property type="match status" value="1"/>
</dbReference>
<dbReference type="EMBL" id="JABFDB010000004">
    <property type="protein sequence ID" value="NYZ19696.1"/>
    <property type="molecule type" value="Genomic_DNA"/>
</dbReference>
<dbReference type="SUPFAM" id="SSF110849">
    <property type="entry name" value="ParB/Sulfiredoxin"/>
    <property type="match status" value="1"/>
</dbReference>
<dbReference type="InterPro" id="IPR041468">
    <property type="entry name" value="HTH_ParB/Spo0J"/>
</dbReference>
<dbReference type="Pfam" id="PF17762">
    <property type="entry name" value="HTH_ParB"/>
    <property type="match status" value="1"/>
</dbReference>
<sequence length="280" mass="30452">MARNRPQGNTSMIARASSRAAEQVLAGEGGRKLREVPVDQIVPNPHQPRRHFDEGGLERLGQSIAAKGLIQPISVWQVGLDRYQLIAGERRWRASRMAGLPTVTAIVRSERPDEATEALIENLVREDLDVLEEAHAIERLLEEQGVQQDELAAMLGKDPAEITRSRKILRLPKAVLEEYRDHRAMVSRAQMVAIAEAADVGTQMQLWGMAKSGVSSTAIRAARKGGAGEGGAVPVPALTRSLRSLGKLVDGLPSEPVPLGEEERRLLEAARARIDSLLGG</sequence>
<name>A0ABX2T697_9PROT</name>
<dbReference type="SUPFAM" id="SSF109709">
    <property type="entry name" value="KorB DNA-binding domain-like"/>
    <property type="match status" value="1"/>
</dbReference>
<dbReference type="SMART" id="SM00470">
    <property type="entry name" value="ParB"/>
    <property type="match status" value="1"/>
</dbReference>
<organism evidence="5 6">
    <name type="scientific">Azospirillum oleiclasticum</name>
    <dbReference type="NCBI Taxonomy" id="2735135"/>
    <lineage>
        <taxon>Bacteria</taxon>
        <taxon>Pseudomonadati</taxon>
        <taxon>Pseudomonadota</taxon>
        <taxon>Alphaproteobacteria</taxon>
        <taxon>Rhodospirillales</taxon>
        <taxon>Azospirillaceae</taxon>
        <taxon>Azospirillum</taxon>
    </lineage>
</organism>
<dbReference type="PANTHER" id="PTHR33375">
    <property type="entry name" value="CHROMOSOME-PARTITIONING PROTEIN PARB-RELATED"/>
    <property type="match status" value="1"/>
</dbReference>
<dbReference type="RefSeq" id="WP_180281468.1">
    <property type="nucleotide sequence ID" value="NZ_JABFDB010000004.1"/>
</dbReference>